<keyword evidence="2" id="KW-1185">Reference proteome</keyword>
<dbReference type="KEGG" id="ppec:H9W90_06225"/>
<evidence type="ECO:0000313" key="2">
    <source>
        <dbReference type="Proteomes" id="UP000515808"/>
    </source>
</evidence>
<dbReference type="Proteomes" id="UP000515808">
    <property type="component" value="Chromosome"/>
</dbReference>
<dbReference type="RefSeq" id="WP_187483587.1">
    <property type="nucleotide sequence ID" value="NZ_CP060695.1"/>
</dbReference>
<name>A0A7G9LDL2_9FLAO</name>
<sequence>MGTLTNNYVYTALDAYPFELEKCMEALNYALSYNDKDEMALSLMGRVYAEVLTNYSEGIFYYKLVLAENINNLEVQPHYINALIWNENFEEAEEFIKYALTVKGSDKAMLYLKRANVLEHTKEYAKALDVLKQAHINAFNNDFIEFINSEKERIKAKRFIKDDSIKEKEKVVSEEKTKKRFSFLF</sequence>
<evidence type="ECO:0000313" key="1">
    <source>
        <dbReference type="EMBL" id="QNM86711.1"/>
    </source>
</evidence>
<protein>
    <submittedName>
        <fullName evidence="1">Uncharacterized protein</fullName>
    </submittedName>
</protein>
<dbReference type="InterPro" id="IPR011990">
    <property type="entry name" value="TPR-like_helical_dom_sf"/>
</dbReference>
<proteinExistence type="predicted"/>
<organism evidence="1 2">
    <name type="scientific">Polaribacter pectinis</name>
    <dbReference type="NCBI Taxonomy" id="2738844"/>
    <lineage>
        <taxon>Bacteria</taxon>
        <taxon>Pseudomonadati</taxon>
        <taxon>Bacteroidota</taxon>
        <taxon>Flavobacteriia</taxon>
        <taxon>Flavobacteriales</taxon>
        <taxon>Flavobacteriaceae</taxon>
    </lineage>
</organism>
<dbReference type="EMBL" id="CP060695">
    <property type="protein sequence ID" value="QNM86711.1"/>
    <property type="molecule type" value="Genomic_DNA"/>
</dbReference>
<dbReference type="SUPFAM" id="SSF48452">
    <property type="entry name" value="TPR-like"/>
    <property type="match status" value="1"/>
</dbReference>
<dbReference type="Gene3D" id="1.25.40.10">
    <property type="entry name" value="Tetratricopeptide repeat domain"/>
    <property type="match status" value="1"/>
</dbReference>
<dbReference type="AlphaFoldDB" id="A0A7G9LDL2"/>
<gene>
    <name evidence="1" type="ORF">H9W90_06225</name>
</gene>
<reference evidence="1 2" key="1">
    <citation type="submission" date="2020-08" db="EMBL/GenBank/DDBJ databases">
        <title>Polaribacter sp. L12M9 isolated from gut of the Korean scallop.</title>
        <authorList>
            <person name="Jeong Y.S."/>
        </authorList>
    </citation>
    <scope>NUCLEOTIDE SEQUENCE [LARGE SCALE GENOMIC DNA]</scope>
    <source>
        <strain evidence="1 2">L12M9</strain>
    </source>
</reference>
<accession>A0A7G9LDL2</accession>